<dbReference type="EMBL" id="MK072155">
    <property type="protein sequence ID" value="AYV79581.1"/>
    <property type="molecule type" value="Genomic_DNA"/>
</dbReference>
<organism evidence="1">
    <name type="scientific">Faunusvirus sp</name>
    <dbReference type="NCBI Taxonomy" id="2487766"/>
    <lineage>
        <taxon>Viruses</taxon>
        <taxon>Varidnaviria</taxon>
        <taxon>Bamfordvirae</taxon>
        <taxon>Nucleocytoviricota</taxon>
        <taxon>Megaviricetes</taxon>
        <taxon>Imitervirales</taxon>
        <taxon>Mimiviridae</taxon>
    </lineage>
</organism>
<proteinExistence type="predicted"/>
<name>A0A3G4ZZY8_9VIRU</name>
<evidence type="ECO:0000313" key="1">
    <source>
        <dbReference type="EMBL" id="AYV79581.1"/>
    </source>
</evidence>
<gene>
    <name evidence="1" type="ORF">Faunusvirus24_7</name>
</gene>
<reference evidence="1" key="1">
    <citation type="submission" date="2018-10" db="EMBL/GenBank/DDBJ databases">
        <title>Hidden diversity of soil giant viruses.</title>
        <authorList>
            <person name="Schulz F."/>
            <person name="Alteio L."/>
            <person name="Goudeau D."/>
            <person name="Ryan E.M."/>
            <person name="Malmstrom R.R."/>
            <person name="Blanchard J."/>
            <person name="Woyke T."/>
        </authorList>
    </citation>
    <scope>NUCLEOTIDE SEQUENCE</scope>
    <source>
        <strain evidence="1">FNV1</strain>
    </source>
</reference>
<protein>
    <submittedName>
        <fullName evidence="1">Uncharacterized protein</fullName>
    </submittedName>
</protein>
<sequence>MTEYVYIVNKQYRTDALCVCKYFGVYTSRERAVDDIKRDIIYLKRPIELLLQTDNFLTTTRHCDLGYEYYYSIGKTRVNSNDNGNIIPRLKMCRELKTAIDVKTKRNIKSKYNAVLTNKSIGNVTTADHVYIVTETITVPKSHEFIQFRHDAQPRTIYFGVYSSAESALVDVTEYITIVQQLKIDSSTATTIQTSTDTDAYYFTYNIAKTDINTSVNPTFDAYIL</sequence>
<accession>A0A3G4ZZY8</accession>